<name>A0ABR2N2L1_9ASPA</name>
<sequence length="170" mass="18167">MLIEELQEERNSEASIFSLKKMWTKSRRRASSVVVLFFALLALVATFTTNTTVAAAAARLLHDEAQGSVSVDAVKNGFLGRSVLMESPQANGHPGPKSSSHIRSISTKSGKAKPAKPAAHKAGNPASTQEGCRTTHAHGRAAQARPARQRRRARHASGPARTRSRPVGPT</sequence>
<evidence type="ECO:0000256" key="1">
    <source>
        <dbReference type="SAM" id="MobiDB-lite"/>
    </source>
</evidence>
<gene>
    <name evidence="2" type="ORF">KSP40_PGU009044</name>
</gene>
<dbReference type="EMBL" id="JBBWWR010000002">
    <property type="protein sequence ID" value="KAK8970421.1"/>
    <property type="molecule type" value="Genomic_DNA"/>
</dbReference>
<reference evidence="2 3" key="1">
    <citation type="journal article" date="2022" name="Nat. Plants">
        <title>Genomes of leafy and leafless Platanthera orchids illuminate the evolution of mycoheterotrophy.</title>
        <authorList>
            <person name="Li M.H."/>
            <person name="Liu K.W."/>
            <person name="Li Z."/>
            <person name="Lu H.C."/>
            <person name="Ye Q.L."/>
            <person name="Zhang D."/>
            <person name="Wang J.Y."/>
            <person name="Li Y.F."/>
            <person name="Zhong Z.M."/>
            <person name="Liu X."/>
            <person name="Yu X."/>
            <person name="Liu D.K."/>
            <person name="Tu X.D."/>
            <person name="Liu B."/>
            <person name="Hao Y."/>
            <person name="Liao X.Y."/>
            <person name="Jiang Y.T."/>
            <person name="Sun W.H."/>
            <person name="Chen J."/>
            <person name="Chen Y.Q."/>
            <person name="Ai Y."/>
            <person name="Zhai J.W."/>
            <person name="Wu S.S."/>
            <person name="Zhou Z."/>
            <person name="Hsiao Y.Y."/>
            <person name="Wu W.L."/>
            <person name="Chen Y.Y."/>
            <person name="Lin Y.F."/>
            <person name="Hsu J.L."/>
            <person name="Li C.Y."/>
            <person name="Wang Z.W."/>
            <person name="Zhao X."/>
            <person name="Zhong W.Y."/>
            <person name="Ma X.K."/>
            <person name="Ma L."/>
            <person name="Huang J."/>
            <person name="Chen G.Z."/>
            <person name="Huang M.Z."/>
            <person name="Huang L."/>
            <person name="Peng D.H."/>
            <person name="Luo Y.B."/>
            <person name="Zou S.Q."/>
            <person name="Chen S.P."/>
            <person name="Lan S."/>
            <person name="Tsai W.C."/>
            <person name="Van de Peer Y."/>
            <person name="Liu Z.J."/>
        </authorList>
    </citation>
    <scope>NUCLEOTIDE SEQUENCE [LARGE SCALE GENOMIC DNA]</scope>
    <source>
        <strain evidence="2">Lor288</strain>
    </source>
</reference>
<organism evidence="2 3">
    <name type="scientific">Platanthera guangdongensis</name>
    <dbReference type="NCBI Taxonomy" id="2320717"/>
    <lineage>
        <taxon>Eukaryota</taxon>
        <taxon>Viridiplantae</taxon>
        <taxon>Streptophyta</taxon>
        <taxon>Embryophyta</taxon>
        <taxon>Tracheophyta</taxon>
        <taxon>Spermatophyta</taxon>
        <taxon>Magnoliopsida</taxon>
        <taxon>Liliopsida</taxon>
        <taxon>Asparagales</taxon>
        <taxon>Orchidaceae</taxon>
        <taxon>Orchidoideae</taxon>
        <taxon>Orchideae</taxon>
        <taxon>Orchidinae</taxon>
        <taxon>Platanthera</taxon>
    </lineage>
</organism>
<feature type="compositionally biased region" description="Low complexity" evidence="1">
    <location>
        <begin position="97"/>
        <end position="109"/>
    </location>
</feature>
<accession>A0ABR2N2L1</accession>
<evidence type="ECO:0000313" key="3">
    <source>
        <dbReference type="Proteomes" id="UP001412067"/>
    </source>
</evidence>
<feature type="compositionally biased region" description="Low complexity" evidence="1">
    <location>
        <begin position="115"/>
        <end position="126"/>
    </location>
</feature>
<protein>
    <recommendedName>
        <fullName evidence="4">Transmembrane protein</fullName>
    </recommendedName>
</protein>
<keyword evidence="3" id="KW-1185">Reference proteome</keyword>
<proteinExistence type="predicted"/>
<dbReference type="Proteomes" id="UP001412067">
    <property type="component" value="Unassembled WGS sequence"/>
</dbReference>
<evidence type="ECO:0008006" key="4">
    <source>
        <dbReference type="Google" id="ProtNLM"/>
    </source>
</evidence>
<evidence type="ECO:0000313" key="2">
    <source>
        <dbReference type="EMBL" id="KAK8970421.1"/>
    </source>
</evidence>
<comment type="caution">
    <text evidence="2">The sequence shown here is derived from an EMBL/GenBank/DDBJ whole genome shotgun (WGS) entry which is preliminary data.</text>
</comment>
<feature type="region of interest" description="Disordered" evidence="1">
    <location>
        <begin position="85"/>
        <end position="170"/>
    </location>
</feature>